<comment type="similarity">
    <text evidence="8">Belongs to the TonB-dependent receptor family.</text>
</comment>
<dbReference type="NCBIfam" id="TIGR04056">
    <property type="entry name" value="OMP_RagA_SusC"/>
    <property type="match status" value="1"/>
</dbReference>
<dbReference type="RefSeq" id="WP_022054039.1">
    <property type="nucleotide sequence ID" value="NZ_HF998160.1"/>
</dbReference>
<evidence type="ECO:0000259" key="9">
    <source>
        <dbReference type="Pfam" id="PF07715"/>
    </source>
</evidence>
<name>R5VTY7_9BACT</name>
<proteinExistence type="inferred from homology"/>
<feature type="domain" description="TonB-dependent receptor plug" evidence="9">
    <location>
        <begin position="135"/>
        <end position="243"/>
    </location>
</feature>
<dbReference type="SUPFAM" id="SSF56935">
    <property type="entry name" value="Porins"/>
    <property type="match status" value="1"/>
</dbReference>
<dbReference type="InterPro" id="IPR023997">
    <property type="entry name" value="TonB-dep_OMP_SusC/RagA_CS"/>
</dbReference>
<dbReference type="PROSITE" id="PS52016">
    <property type="entry name" value="TONB_DEPENDENT_REC_3"/>
    <property type="match status" value="1"/>
</dbReference>
<accession>R5VTY7</accession>
<comment type="caution">
    <text evidence="10">The sequence shown here is derived from an EMBL/GenBank/DDBJ whole genome shotgun (WGS) entry which is preliminary data.</text>
</comment>
<evidence type="ECO:0000313" key="11">
    <source>
        <dbReference type="Proteomes" id="UP000018372"/>
    </source>
</evidence>
<dbReference type="InterPro" id="IPR008969">
    <property type="entry name" value="CarboxyPept-like_regulatory"/>
</dbReference>
<evidence type="ECO:0000256" key="4">
    <source>
        <dbReference type="ARBA" id="ARBA00022692"/>
    </source>
</evidence>
<evidence type="ECO:0000256" key="8">
    <source>
        <dbReference type="PROSITE-ProRule" id="PRU01360"/>
    </source>
</evidence>
<evidence type="ECO:0000256" key="5">
    <source>
        <dbReference type="ARBA" id="ARBA00022729"/>
    </source>
</evidence>
<dbReference type="Proteomes" id="UP000018372">
    <property type="component" value="Unassembled WGS sequence"/>
</dbReference>
<dbReference type="GO" id="GO:0009279">
    <property type="term" value="C:cell outer membrane"/>
    <property type="evidence" value="ECO:0007669"/>
    <property type="project" value="UniProtKB-SubCell"/>
</dbReference>
<evidence type="ECO:0000256" key="2">
    <source>
        <dbReference type="ARBA" id="ARBA00022448"/>
    </source>
</evidence>
<evidence type="ECO:0000256" key="6">
    <source>
        <dbReference type="ARBA" id="ARBA00023136"/>
    </source>
</evidence>
<evidence type="ECO:0000313" key="10">
    <source>
        <dbReference type="EMBL" id="CCZ86991.1"/>
    </source>
</evidence>
<dbReference type="GO" id="GO:0015344">
    <property type="term" value="F:siderophore uptake transmembrane transporter activity"/>
    <property type="evidence" value="ECO:0007669"/>
    <property type="project" value="TreeGrafter"/>
</dbReference>
<dbReference type="InterPro" id="IPR012910">
    <property type="entry name" value="Plug_dom"/>
</dbReference>
<sequence>MKNDSLFLSKKVFFSAVIASALFGGNESPMYAEVQSMQTVMQSVVVKGQVVDLNGDPVIGASVLEKGTNNGVITDIDGNFTLKVANRNSVVVVSYLGYKATEVKASDKKISQITLREDSEILDEVVVVGYGTQKKATLTGSIEQVNGKALESRAVTNVGLALQGQTPGLTVTRTSPRPGNEDISFQIRGATSVNGGSPLIIIDGVPALNNQSFQNMNSDDIESISVLKDGAASIYGAKAANGVILVTTKKGKGKLTVDYNFNMRFNTLGITGYSSTMQQYAQMWLAANDEEEVEDWWAWVSRENMEKMAQGIEGIYPTQYYGDIFIGNANRIDEMFATRFSYQHNLSLSGATDKSDYRISLAYADNQGNLATAYDGQKQINLRLNYGNQLTKWLRLETAASMIKTDTEGPSVGLDASLYAQEMPLFPAKNPYGQWYADYGTVGDRQPAAATADGGRDNKTSLISRVDVKAIVDIWKGFSFEGMASFQNEEFRRERYVVPVQTYDWFGNPAEQVVSVTKPTLSTTDPSNLAHNNPGYLTVAENYFYQYYSALLKYKNKFGDHSVSAMLGINAEKNQVKKVAAGRLNFTNDGVYDLNVADSDMMGTSGGKYHNGTYSYIAKVNYDYQEKYLLELMGRRDGNSKFADGYRFQNYGSFSLGWVFTQEKFLQPITSFIGLDFGKVRLSYGTSGNDVGLGNYDYVSTINQGTAVLGSPATSVIATSLNNSGLVSLTRTWERVEQKNIGVDLNFLNNRLVFNWDYFIKENKGMLSSVSYPSVLGGTAPKTNSGHLRVRGWEVALTWRDKVKDFNYFVSVNLSDSRSKLMDLEGADTFVAGKNATLNGYPLNAWFLYKTDGYFASQEEVDAYYAKYANKGGDMALLPYGSQTELRPGDIKRVDMSGDKCISAEGGASSDLIYMGDANPHYMFGISLGGDWKGIDFNALFQGVGKQMIMRQGWMAYPFSAGYTNQNPSFLGKTWTEENPNAEYPRLTVYKDRAAWNYLNNDFMLQNNRYIRLKSLVIGYTLPRVWTLKAKMEKVRVYFSGNDLWEATSIKDGFDPEMGEMAQNTGYPFARTWSFGVNVTF</sequence>
<organism evidence="10 11">
    <name type="scientific">Phocaeicola plebeius CAG:211</name>
    <dbReference type="NCBI Taxonomy" id="1263052"/>
    <lineage>
        <taxon>Bacteria</taxon>
        <taxon>Pseudomonadati</taxon>
        <taxon>Bacteroidota</taxon>
        <taxon>Bacteroidia</taxon>
        <taxon>Bacteroidales</taxon>
        <taxon>Bacteroidaceae</taxon>
        <taxon>Phocaeicola</taxon>
    </lineage>
</organism>
<dbReference type="FunFam" id="2.60.40.1120:FF:000003">
    <property type="entry name" value="Outer membrane protein Omp121"/>
    <property type="match status" value="1"/>
</dbReference>
<dbReference type="InterPro" id="IPR036942">
    <property type="entry name" value="Beta-barrel_TonB_sf"/>
</dbReference>
<protein>
    <submittedName>
        <fullName evidence="10">Putative outer membrane protein</fullName>
    </submittedName>
</protein>
<dbReference type="InterPro" id="IPR037066">
    <property type="entry name" value="Plug_dom_sf"/>
</dbReference>
<dbReference type="Gene3D" id="2.170.130.10">
    <property type="entry name" value="TonB-dependent receptor, plug domain"/>
    <property type="match status" value="1"/>
</dbReference>
<dbReference type="PANTHER" id="PTHR30069:SF29">
    <property type="entry name" value="HEMOGLOBIN AND HEMOGLOBIN-HAPTOGLOBIN-BINDING PROTEIN 1-RELATED"/>
    <property type="match status" value="1"/>
</dbReference>
<reference evidence="10" key="1">
    <citation type="submission" date="2012-11" db="EMBL/GenBank/DDBJ databases">
        <title>Dependencies among metagenomic species, viruses, plasmids and units of genetic variation.</title>
        <authorList>
            <person name="Nielsen H.B."/>
            <person name="Almeida M."/>
            <person name="Juncker A.S."/>
            <person name="Rasmussen S."/>
            <person name="Li J."/>
            <person name="Sunagawa S."/>
            <person name="Plichta D."/>
            <person name="Gautier L."/>
            <person name="Le Chatelier E."/>
            <person name="Peletier E."/>
            <person name="Bonde I."/>
            <person name="Nielsen T."/>
            <person name="Manichanh C."/>
            <person name="Arumugam M."/>
            <person name="Batto J."/>
            <person name="Santos M.B.Q.D."/>
            <person name="Blom N."/>
            <person name="Borruel N."/>
            <person name="Burgdorf K.S."/>
            <person name="Boumezbeur F."/>
            <person name="Casellas F."/>
            <person name="Dore J."/>
            <person name="Guarner F."/>
            <person name="Hansen T."/>
            <person name="Hildebrand F."/>
            <person name="Kaas R.S."/>
            <person name="Kennedy S."/>
            <person name="Kristiansen K."/>
            <person name="Kultima J.R."/>
            <person name="Leonard P."/>
            <person name="Levenez F."/>
            <person name="Lund O."/>
            <person name="Moumen B."/>
            <person name="Le Paslier D."/>
            <person name="Pons N."/>
            <person name="Pedersen O."/>
            <person name="Prifti E."/>
            <person name="Qin J."/>
            <person name="Raes J."/>
            <person name="Tap J."/>
            <person name="Tims S."/>
            <person name="Ussery D.W."/>
            <person name="Yamada T."/>
            <person name="MetaHit consortium"/>
            <person name="Renault P."/>
            <person name="Sicheritz-Ponten T."/>
            <person name="Bork P."/>
            <person name="Wang J."/>
            <person name="Brunak S."/>
            <person name="Ehrlich S.D."/>
        </authorList>
    </citation>
    <scope>NUCLEOTIDE SEQUENCE [LARGE SCALE GENOMIC DNA]</scope>
</reference>
<keyword evidence="5" id="KW-0732">Signal</keyword>
<evidence type="ECO:0000256" key="3">
    <source>
        <dbReference type="ARBA" id="ARBA00022452"/>
    </source>
</evidence>
<dbReference type="InterPro" id="IPR039426">
    <property type="entry name" value="TonB-dep_rcpt-like"/>
</dbReference>
<evidence type="ECO:0000256" key="1">
    <source>
        <dbReference type="ARBA" id="ARBA00004571"/>
    </source>
</evidence>
<keyword evidence="7 8" id="KW-0998">Cell outer membrane</keyword>
<dbReference type="NCBIfam" id="TIGR04057">
    <property type="entry name" value="SusC_RagA_signa"/>
    <property type="match status" value="1"/>
</dbReference>
<dbReference type="AlphaFoldDB" id="R5VTY7"/>
<gene>
    <name evidence="10" type="ORF">BN536_01829</name>
</gene>
<dbReference type="Pfam" id="PF07715">
    <property type="entry name" value="Plug"/>
    <property type="match status" value="1"/>
</dbReference>
<dbReference type="EMBL" id="CBAT010000099">
    <property type="protein sequence ID" value="CCZ86991.1"/>
    <property type="molecule type" value="Genomic_DNA"/>
</dbReference>
<keyword evidence="4 8" id="KW-0812">Transmembrane</keyword>
<dbReference type="InterPro" id="IPR023996">
    <property type="entry name" value="TonB-dep_OMP_SusC/RagA"/>
</dbReference>
<keyword evidence="3 8" id="KW-1134">Transmembrane beta strand</keyword>
<dbReference type="Gene3D" id="2.40.170.20">
    <property type="entry name" value="TonB-dependent receptor, beta-barrel domain"/>
    <property type="match status" value="1"/>
</dbReference>
<dbReference type="Gene3D" id="2.60.40.1120">
    <property type="entry name" value="Carboxypeptidase-like, regulatory domain"/>
    <property type="match status" value="1"/>
</dbReference>
<dbReference type="PANTHER" id="PTHR30069">
    <property type="entry name" value="TONB-DEPENDENT OUTER MEMBRANE RECEPTOR"/>
    <property type="match status" value="1"/>
</dbReference>
<keyword evidence="2 8" id="KW-0813">Transport</keyword>
<evidence type="ECO:0000256" key="7">
    <source>
        <dbReference type="ARBA" id="ARBA00023237"/>
    </source>
</evidence>
<comment type="subcellular location">
    <subcellularLocation>
        <location evidence="1 8">Cell outer membrane</location>
        <topology evidence="1 8">Multi-pass membrane protein</topology>
    </subcellularLocation>
</comment>
<keyword evidence="6 8" id="KW-0472">Membrane</keyword>
<dbReference type="GO" id="GO:0044718">
    <property type="term" value="P:siderophore transmembrane transport"/>
    <property type="evidence" value="ECO:0007669"/>
    <property type="project" value="TreeGrafter"/>
</dbReference>
<dbReference type="Pfam" id="PF13715">
    <property type="entry name" value="CarbopepD_reg_2"/>
    <property type="match status" value="1"/>
</dbReference>
<dbReference type="SUPFAM" id="SSF49464">
    <property type="entry name" value="Carboxypeptidase regulatory domain-like"/>
    <property type="match status" value="1"/>
</dbReference>